<evidence type="ECO:0000256" key="1">
    <source>
        <dbReference type="SAM" id="MobiDB-lite"/>
    </source>
</evidence>
<evidence type="ECO:0008006" key="4">
    <source>
        <dbReference type="Google" id="ProtNLM"/>
    </source>
</evidence>
<protein>
    <recommendedName>
        <fullName evidence="4">GNAT family N-acetyltransferase</fullName>
    </recommendedName>
</protein>
<dbReference type="KEGG" id="cpau:EHF44_05880"/>
<sequence>MHLRHDRPPARVRQCPAASSGPAMSTPSDVSPSHQVPYRVHPATGADGPLLDAWLQARAPLPVPEARARRLSLDALLAQGGEGLCLVGRTSSGQPVCLMPVTLVHSLALGGWVAMVAEWWPPADPAEAAEAWRDACCAELADWCRAHGIRHIRLAPALVADAAQAPDGFRRDADGLWTRSLLPTPKQLG</sequence>
<dbReference type="Proteomes" id="UP000270411">
    <property type="component" value="Chromosome 1"/>
</dbReference>
<dbReference type="AlphaFoldDB" id="A0A3G8GXP9"/>
<evidence type="ECO:0000313" key="3">
    <source>
        <dbReference type="Proteomes" id="UP000270411"/>
    </source>
</evidence>
<evidence type="ECO:0000313" key="2">
    <source>
        <dbReference type="EMBL" id="AZG13011.1"/>
    </source>
</evidence>
<feature type="region of interest" description="Disordered" evidence="1">
    <location>
        <begin position="1"/>
        <end position="34"/>
    </location>
</feature>
<gene>
    <name evidence="2" type="ORF">EHF44_05880</name>
</gene>
<dbReference type="OrthoDB" id="8965385at2"/>
<accession>A0A3G8GXP9</accession>
<proteinExistence type="predicted"/>
<dbReference type="EMBL" id="CP033969">
    <property type="protein sequence ID" value="AZG13011.1"/>
    <property type="molecule type" value="Genomic_DNA"/>
</dbReference>
<reference evidence="3" key="1">
    <citation type="submission" date="2018-11" db="EMBL/GenBank/DDBJ databases">
        <title>FDA dAtabase for Regulatory Grade micrObial Sequences (FDA-ARGOS): Supporting development and validation of Infectious Disease Dx tests.</title>
        <authorList>
            <person name="Goldberg B."/>
            <person name="Campos J."/>
            <person name="Tallon L."/>
            <person name="Sadzewicz L."/>
            <person name="Zhao X."/>
            <person name="Vavikolanu K."/>
            <person name="Mehta A."/>
            <person name="Aluvathingal J."/>
            <person name="Nadendla S."/>
            <person name="Geyer C."/>
            <person name="Nandy P."/>
            <person name="Yan Y."/>
            <person name="Sichtig H."/>
        </authorList>
    </citation>
    <scope>NUCLEOTIDE SEQUENCE [LARGE SCALE GENOMIC DNA]</scope>
    <source>
        <strain evidence="3">FDAARGOS_614</strain>
    </source>
</reference>
<name>A0A3G8GXP9_9BURK</name>
<organism evidence="2 3">
    <name type="scientific">Cupriavidus pauculus</name>
    <dbReference type="NCBI Taxonomy" id="82633"/>
    <lineage>
        <taxon>Bacteria</taxon>
        <taxon>Pseudomonadati</taxon>
        <taxon>Pseudomonadota</taxon>
        <taxon>Betaproteobacteria</taxon>
        <taxon>Burkholderiales</taxon>
        <taxon>Burkholderiaceae</taxon>
        <taxon>Cupriavidus</taxon>
    </lineage>
</organism>
<feature type="compositionally biased region" description="Polar residues" evidence="1">
    <location>
        <begin position="22"/>
        <end position="34"/>
    </location>
</feature>